<reference evidence="1" key="1">
    <citation type="submission" date="2016-07" db="EMBL/GenBank/DDBJ databases">
        <authorList>
            <person name="Bretaudeau A."/>
        </authorList>
    </citation>
    <scope>NUCLEOTIDE SEQUENCE</scope>
    <source>
        <strain evidence="1">Rice</strain>
        <tissue evidence="1">Whole body</tissue>
    </source>
</reference>
<evidence type="ECO:0000313" key="1">
    <source>
        <dbReference type="EMBL" id="SOQ44758.1"/>
    </source>
</evidence>
<proteinExistence type="predicted"/>
<accession>A0A2H1VVB7</accession>
<gene>
    <name evidence="1" type="ORF">SFRICE_006161</name>
</gene>
<sequence>MLAPWRHLPRRRRSSMMPVKVIMV</sequence>
<dbReference type="AlphaFoldDB" id="A0A2H1VVB7"/>
<name>A0A2H1VVB7_SPOFR</name>
<dbReference type="EMBL" id="ODYU01004653">
    <property type="protein sequence ID" value="SOQ44758.1"/>
    <property type="molecule type" value="Genomic_DNA"/>
</dbReference>
<protein>
    <submittedName>
        <fullName evidence="1">SFRICE_006161</fullName>
    </submittedName>
</protein>
<organism evidence="1">
    <name type="scientific">Spodoptera frugiperda</name>
    <name type="common">Fall armyworm</name>
    <dbReference type="NCBI Taxonomy" id="7108"/>
    <lineage>
        <taxon>Eukaryota</taxon>
        <taxon>Metazoa</taxon>
        <taxon>Ecdysozoa</taxon>
        <taxon>Arthropoda</taxon>
        <taxon>Hexapoda</taxon>
        <taxon>Insecta</taxon>
        <taxon>Pterygota</taxon>
        <taxon>Neoptera</taxon>
        <taxon>Endopterygota</taxon>
        <taxon>Lepidoptera</taxon>
        <taxon>Glossata</taxon>
        <taxon>Ditrysia</taxon>
        <taxon>Noctuoidea</taxon>
        <taxon>Noctuidae</taxon>
        <taxon>Amphipyrinae</taxon>
        <taxon>Spodoptera</taxon>
    </lineage>
</organism>